<accession>A0A8T2R711</accession>
<evidence type="ECO:0000256" key="3">
    <source>
        <dbReference type="ARBA" id="ARBA00023157"/>
    </source>
</evidence>
<dbReference type="Gene3D" id="1.10.10.140">
    <property type="entry name" value="Cytochrome c oxidase, subunit VIb"/>
    <property type="match status" value="1"/>
</dbReference>
<comment type="subcellular location">
    <subcellularLocation>
        <location evidence="1">Mitochondrion</location>
    </subcellularLocation>
</comment>
<sequence length="86" mass="10002">MTGSERGKLTVDDIKTAPMDFRFPGTNQSKHCFTKFVEYHKCMRAKGDEAPSECDKYARYYRSLCPTEWVQRWNEQLENGTFAGPL</sequence>
<dbReference type="PANTHER" id="PTHR46281:SF8">
    <property type="entry name" value="CYTOCHROME C OXIDASE SUBUNIT 12, MITOCHONDRIAL"/>
    <property type="match status" value="1"/>
</dbReference>
<dbReference type="Proteomes" id="UP000825935">
    <property type="component" value="Chromosome 29"/>
</dbReference>
<dbReference type="SUPFAM" id="SSF47694">
    <property type="entry name" value="Cytochrome c oxidase subunit h"/>
    <property type="match status" value="1"/>
</dbReference>
<dbReference type="EMBL" id="CM035434">
    <property type="protein sequence ID" value="KAH7291365.1"/>
    <property type="molecule type" value="Genomic_DNA"/>
</dbReference>
<keyword evidence="3" id="KW-1015">Disulfide bond</keyword>
<comment type="caution">
    <text evidence="4">The sequence shown here is derived from an EMBL/GenBank/DDBJ whole genome shotgun (WGS) entry which is preliminary data.</text>
</comment>
<protein>
    <recommendedName>
        <fullName evidence="6">Cytochrome c oxidase subunit</fullName>
    </recommendedName>
</protein>
<evidence type="ECO:0000256" key="2">
    <source>
        <dbReference type="ARBA" id="ARBA00023128"/>
    </source>
</evidence>
<dbReference type="Pfam" id="PF02297">
    <property type="entry name" value="COX6B"/>
    <property type="match status" value="1"/>
</dbReference>
<dbReference type="GO" id="GO:0045277">
    <property type="term" value="C:respiratory chain complex IV"/>
    <property type="evidence" value="ECO:0007669"/>
    <property type="project" value="InterPro"/>
</dbReference>
<keyword evidence="5" id="KW-1185">Reference proteome</keyword>
<gene>
    <name evidence="4" type="ORF">KP509_29G014100</name>
</gene>
<dbReference type="OMA" id="GWVAKWD"/>
<dbReference type="InterPro" id="IPR036549">
    <property type="entry name" value="CX6/COA6-like_sf"/>
</dbReference>
<evidence type="ECO:0008006" key="6">
    <source>
        <dbReference type="Google" id="ProtNLM"/>
    </source>
</evidence>
<organism evidence="4 5">
    <name type="scientific">Ceratopteris richardii</name>
    <name type="common">Triangle waterfern</name>
    <dbReference type="NCBI Taxonomy" id="49495"/>
    <lineage>
        <taxon>Eukaryota</taxon>
        <taxon>Viridiplantae</taxon>
        <taxon>Streptophyta</taxon>
        <taxon>Embryophyta</taxon>
        <taxon>Tracheophyta</taxon>
        <taxon>Polypodiopsida</taxon>
        <taxon>Polypodiidae</taxon>
        <taxon>Polypodiales</taxon>
        <taxon>Pteridineae</taxon>
        <taxon>Pteridaceae</taxon>
        <taxon>Parkerioideae</taxon>
        <taxon>Ceratopteris</taxon>
    </lineage>
</organism>
<name>A0A8T2R711_CERRI</name>
<dbReference type="PANTHER" id="PTHR46281">
    <property type="entry name" value="CYTOCHROME C OXIDASE SUBUNIT 6B"/>
    <property type="match status" value="1"/>
</dbReference>
<reference evidence="4" key="1">
    <citation type="submission" date="2021-08" db="EMBL/GenBank/DDBJ databases">
        <title>WGS assembly of Ceratopteris richardii.</title>
        <authorList>
            <person name="Marchant D.B."/>
            <person name="Chen G."/>
            <person name="Jenkins J."/>
            <person name="Shu S."/>
            <person name="Leebens-Mack J."/>
            <person name="Grimwood J."/>
            <person name="Schmutz J."/>
            <person name="Soltis P."/>
            <person name="Soltis D."/>
            <person name="Chen Z.-H."/>
        </authorList>
    </citation>
    <scope>NUCLEOTIDE SEQUENCE</scope>
    <source>
        <strain evidence="4">Whitten #5841</strain>
        <tissue evidence="4">Leaf</tissue>
    </source>
</reference>
<evidence type="ECO:0000313" key="4">
    <source>
        <dbReference type="EMBL" id="KAH7291365.1"/>
    </source>
</evidence>
<dbReference type="OrthoDB" id="1107506at2759"/>
<dbReference type="CDD" id="cd00926">
    <property type="entry name" value="Cyt_c_Oxidase_VIb"/>
    <property type="match status" value="1"/>
</dbReference>
<dbReference type="InterPro" id="IPR003213">
    <property type="entry name" value="Cyt_c_oxidase_su6B"/>
</dbReference>
<keyword evidence="2" id="KW-0496">Mitochondrion</keyword>
<dbReference type="GO" id="GO:0005739">
    <property type="term" value="C:mitochondrion"/>
    <property type="evidence" value="ECO:0007669"/>
    <property type="project" value="UniProtKB-SubCell"/>
</dbReference>
<dbReference type="AlphaFoldDB" id="A0A8T2R711"/>
<evidence type="ECO:0000256" key="1">
    <source>
        <dbReference type="ARBA" id="ARBA00004173"/>
    </source>
</evidence>
<proteinExistence type="predicted"/>
<dbReference type="PROSITE" id="PS51808">
    <property type="entry name" value="CHCH"/>
    <property type="match status" value="1"/>
</dbReference>
<dbReference type="InterPro" id="IPR048280">
    <property type="entry name" value="COX6B-like"/>
</dbReference>
<evidence type="ECO:0000313" key="5">
    <source>
        <dbReference type="Proteomes" id="UP000825935"/>
    </source>
</evidence>